<protein>
    <submittedName>
        <fullName evidence="3">Uncharacterized protein</fullName>
    </submittedName>
</protein>
<name>A0A8K0SNX4_9HYPO</name>
<feature type="chain" id="PRO_5035439822" evidence="2">
    <location>
        <begin position="18"/>
        <end position="251"/>
    </location>
</feature>
<keyword evidence="2" id="KW-0732">Signal</keyword>
<evidence type="ECO:0000313" key="4">
    <source>
        <dbReference type="Proteomes" id="UP000813444"/>
    </source>
</evidence>
<keyword evidence="4" id="KW-1185">Reference proteome</keyword>
<dbReference type="Proteomes" id="UP000813444">
    <property type="component" value="Unassembled WGS sequence"/>
</dbReference>
<proteinExistence type="predicted"/>
<sequence>MATSLATLCSYFPVVASTVTEYARPRELNWLRSTEYGVRIREKVKAPWAGVSYQLASTVTSSKPLPTPFGLAIPYGWIDFSLAGNCTDYWRLQPHRPVRALSRQVRPVLQSTRRLAPSPRCRQDSRFSHVQPMWHDRGINPGIVYDGSWSVGSAPKSTRLIPSCIKHASHWLPPLSQPRRTGLRYVGDGGTSSQPRPCQTSRIPSPAIFPTGAQNKQSDSSHQTRASPTGWACWACWILTYVGLGGGRGPR</sequence>
<dbReference type="AlphaFoldDB" id="A0A8K0SNX4"/>
<comment type="caution">
    <text evidence="3">The sequence shown here is derived from an EMBL/GenBank/DDBJ whole genome shotgun (WGS) entry which is preliminary data.</text>
</comment>
<reference evidence="3" key="1">
    <citation type="journal article" date="2021" name="Nat. Commun.">
        <title>Genetic determinants of endophytism in the Arabidopsis root mycobiome.</title>
        <authorList>
            <person name="Mesny F."/>
            <person name="Miyauchi S."/>
            <person name="Thiergart T."/>
            <person name="Pickel B."/>
            <person name="Atanasova L."/>
            <person name="Karlsson M."/>
            <person name="Huettel B."/>
            <person name="Barry K.W."/>
            <person name="Haridas S."/>
            <person name="Chen C."/>
            <person name="Bauer D."/>
            <person name="Andreopoulos W."/>
            <person name="Pangilinan J."/>
            <person name="LaButti K."/>
            <person name="Riley R."/>
            <person name="Lipzen A."/>
            <person name="Clum A."/>
            <person name="Drula E."/>
            <person name="Henrissat B."/>
            <person name="Kohler A."/>
            <person name="Grigoriev I.V."/>
            <person name="Martin F.M."/>
            <person name="Hacquard S."/>
        </authorList>
    </citation>
    <scope>NUCLEOTIDE SEQUENCE</scope>
    <source>
        <strain evidence="3">MPI-CAGE-CH-0235</strain>
    </source>
</reference>
<evidence type="ECO:0000256" key="1">
    <source>
        <dbReference type="SAM" id="MobiDB-lite"/>
    </source>
</evidence>
<evidence type="ECO:0000256" key="2">
    <source>
        <dbReference type="SAM" id="SignalP"/>
    </source>
</evidence>
<dbReference type="EMBL" id="JAGPNK010000007">
    <property type="protein sequence ID" value="KAH7318375.1"/>
    <property type="molecule type" value="Genomic_DNA"/>
</dbReference>
<organism evidence="3 4">
    <name type="scientific">Stachybotrys elegans</name>
    <dbReference type="NCBI Taxonomy" id="80388"/>
    <lineage>
        <taxon>Eukaryota</taxon>
        <taxon>Fungi</taxon>
        <taxon>Dikarya</taxon>
        <taxon>Ascomycota</taxon>
        <taxon>Pezizomycotina</taxon>
        <taxon>Sordariomycetes</taxon>
        <taxon>Hypocreomycetidae</taxon>
        <taxon>Hypocreales</taxon>
        <taxon>Stachybotryaceae</taxon>
        <taxon>Stachybotrys</taxon>
    </lineage>
</organism>
<evidence type="ECO:0000313" key="3">
    <source>
        <dbReference type="EMBL" id="KAH7318375.1"/>
    </source>
</evidence>
<accession>A0A8K0SNX4</accession>
<feature type="compositionally biased region" description="Polar residues" evidence="1">
    <location>
        <begin position="191"/>
        <end position="203"/>
    </location>
</feature>
<gene>
    <name evidence="3" type="ORF">B0I35DRAFT_431952</name>
</gene>
<feature type="region of interest" description="Disordered" evidence="1">
    <location>
        <begin position="186"/>
        <end position="224"/>
    </location>
</feature>
<feature type="signal peptide" evidence="2">
    <location>
        <begin position="1"/>
        <end position="17"/>
    </location>
</feature>
<feature type="compositionally biased region" description="Polar residues" evidence="1">
    <location>
        <begin position="212"/>
        <end position="224"/>
    </location>
</feature>